<keyword evidence="2 6" id="KW-0812">Transmembrane</keyword>
<evidence type="ECO:0000313" key="7">
    <source>
        <dbReference type="Ensembl" id="ENSLLEP00000041016.1"/>
    </source>
</evidence>
<evidence type="ECO:0000256" key="3">
    <source>
        <dbReference type="ARBA" id="ARBA00022989"/>
    </source>
</evidence>
<evidence type="ECO:0000313" key="8">
    <source>
        <dbReference type="Proteomes" id="UP000694569"/>
    </source>
</evidence>
<dbReference type="OrthoDB" id="10033535at2759"/>
<reference evidence="7" key="1">
    <citation type="submission" date="2025-08" db="UniProtKB">
        <authorList>
            <consortium name="Ensembl"/>
        </authorList>
    </citation>
    <scope>IDENTIFICATION</scope>
</reference>
<dbReference type="InterPro" id="IPR018499">
    <property type="entry name" value="Tetraspanin/Peripherin"/>
</dbReference>
<evidence type="ECO:0008006" key="9">
    <source>
        <dbReference type="Google" id="ProtNLM"/>
    </source>
</evidence>
<evidence type="ECO:0000256" key="4">
    <source>
        <dbReference type="ARBA" id="ARBA00023136"/>
    </source>
</evidence>
<keyword evidence="5" id="KW-0325">Glycoprotein</keyword>
<dbReference type="Proteomes" id="UP000694569">
    <property type="component" value="Unplaced"/>
</dbReference>
<dbReference type="GeneTree" id="ENSGT00940000156832"/>
<dbReference type="PANTHER" id="PTHR19282:SF548">
    <property type="entry name" value="TETRASPANIN"/>
    <property type="match status" value="1"/>
</dbReference>
<organism evidence="7 8">
    <name type="scientific">Leptobrachium leishanense</name>
    <name type="common">Leishan spiny toad</name>
    <dbReference type="NCBI Taxonomy" id="445787"/>
    <lineage>
        <taxon>Eukaryota</taxon>
        <taxon>Metazoa</taxon>
        <taxon>Chordata</taxon>
        <taxon>Craniata</taxon>
        <taxon>Vertebrata</taxon>
        <taxon>Euteleostomi</taxon>
        <taxon>Amphibia</taxon>
        <taxon>Batrachia</taxon>
        <taxon>Anura</taxon>
        <taxon>Pelobatoidea</taxon>
        <taxon>Megophryidae</taxon>
        <taxon>Leptobrachium</taxon>
    </lineage>
</organism>
<dbReference type="PANTHER" id="PTHR19282">
    <property type="entry name" value="TETRASPANIN"/>
    <property type="match status" value="1"/>
</dbReference>
<evidence type="ECO:0000256" key="1">
    <source>
        <dbReference type="ARBA" id="ARBA00004141"/>
    </source>
</evidence>
<reference evidence="7" key="2">
    <citation type="submission" date="2025-09" db="UniProtKB">
        <authorList>
            <consortium name="Ensembl"/>
        </authorList>
    </citation>
    <scope>IDENTIFICATION</scope>
</reference>
<dbReference type="PRINTS" id="PR00259">
    <property type="entry name" value="TMFOUR"/>
</dbReference>
<dbReference type="AlphaFoldDB" id="A0A8C5WIK3"/>
<name>A0A8C5WIK3_9ANUR</name>
<keyword evidence="8" id="KW-1185">Reference proteome</keyword>
<evidence type="ECO:0000256" key="6">
    <source>
        <dbReference type="SAM" id="Phobius"/>
    </source>
</evidence>
<dbReference type="SUPFAM" id="SSF48652">
    <property type="entry name" value="Tetraspanin"/>
    <property type="match status" value="1"/>
</dbReference>
<dbReference type="Gene3D" id="1.10.1450.10">
    <property type="entry name" value="Tetraspanin"/>
    <property type="match status" value="1"/>
</dbReference>
<sequence>FLGQYEDKCITGVALMCIGASVQLRLTDVSVVLAEAASGIPLVLTVVGMMIFFLAGFGAFAALRESNVLIKTFAVIMLLVFVVEIVVGISAYTYRDRVSFKCCGAQNFTDWLNTTSTMPATAVPKSCCRTVQLACGKDALDHMDNIFLEVRAGVPGGLVRHVKQLPDDLPSRRCTLALFYSLGGQGMPHGGDGVES</sequence>
<proteinExistence type="predicted"/>
<dbReference type="Pfam" id="PF00335">
    <property type="entry name" value="Tetraspanin"/>
    <property type="match status" value="1"/>
</dbReference>
<protein>
    <recommendedName>
        <fullName evidence="9">Tetraspanin</fullName>
    </recommendedName>
</protein>
<evidence type="ECO:0000256" key="2">
    <source>
        <dbReference type="ARBA" id="ARBA00022692"/>
    </source>
</evidence>
<keyword evidence="3 6" id="KW-1133">Transmembrane helix</keyword>
<evidence type="ECO:0000256" key="5">
    <source>
        <dbReference type="ARBA" id="ARBA00023180"/>
    </source>
</evidence>
<dbReference type="Ensembl" id="ENSLLET00000042672.1">
    <property type="protein sequence ID" value="ENSLLEP00000041016.1"/>
    <property type="gene ID" value="ENSLLEG00000026024.1"/>
</dbReference>
<dbReference type="GO" id="GO:0016477">
    <property type="term" value="P:cell migration"/>
    <property type="evidence" value="ECO:0007669"/>
    <property type="project" value="TreeGrafter"/>
</dbReference>
<accession>A0A8C5WIK3</accession>
<keyword evidence="4 6" id="KW-0472">Membrane</keyword>
<feature type="transmembrane region" description="Helical" evidence="6">
    <location>
        <begin position="40"/>
        <end position="63"/>
    </location>
</feature>
<feature type="transmembrane region" description="Helical" evidence="6">
    <location>
        <begin position="75"/>
        <end position="94"/>
    </location>
</feature>
<dbReference type="InterPro" id="IPR008952">
    <property type="entry name" value="Tetraspanin_EC2_sf"/>
</dbReference>
<dbReference type="GO" id="GO:0005886">
    <property type="term" value="C:plasma membrane"/>
    <property type="evidence" value="ECO:0007669"/>
    <property type="project" value="TreeGrafter"/>
</dbReference>
<comment type="subcellular location">
    <subcellularLocation>
        <location evidence="1">Membrane</location>
        <topology evidence="1">Multi-pass membrane protein</topology>
    </subcellularLocation>
</comment>